<feature type="transmembrane region" description="Helical" evidence="1">
    <location>
        <begin position="40"/>
        <end position="57"/>
    </location>
</feature>
<evidence type="ECO:0000313" key="2">
    <source>
        <dbReference type="EMBL" id="VFJ14062.1"/>
    </source>
</evidence>
<dbReference type="AlphaFoldDB" id="A0A484IEJ2"/>
<protein>
    <submittedName>
        <fullName evidence="2">Uncharacterized protein</fullName>
    </submittedName>
</protein>
<accession>A0A484IEJ2</accession>
<reference evidence="2 3" key="1">
    <citation type="submission" date="2019-02" db="EMBL/GenBank/DDBJ databases">
        <authorList>
            <person name="Lehtovirta-Morley E L."/>
        </authorList>
    </citation>
    <scope>NUCLEOTIDE SEQUENCE [LARGE SCALE GENOMIC DNA]</scope>
    <source>
        <strain evidence="2">NFRAN1</strain>
    </source>
</reference>
<evidence type="ECO:0000313" key="3">
    <source>
        <dbReference type="Proteomes" id="UP000294299"/>
    </source>
</evidence>
<proteinExistence type="predicted"/>
<evidence type="ECO:0000256" key="1">
    <source>
        <dbReference type="SAM" id="Phobius"/>
    </source>
</evidence>
<dbReference type="RefSeq" id="WP_134484226.1">
    <property type="nucleotide sequence ID" value="NZ_LR216287.1"/>
</dbReference>
<feature type="transmembrane region" description="Helical" evidence="1">
    <location>
        <begin position="12"/>
        <end position="28"/>
    </location>
</feature>
<dbReference type="EMBL" id="LR216287">
    <property type="protein sequence ID" value="VFJ14062.1"/>
    <property type="molecule type" value="Genomic_DNA"/>
</dbReference>
<keyword evidence="1" id="KW-0472">Membrane</keyword>
<name>A0A484IEJ2_9ARCH</name>
<organism evidence="2 3">
    <name type="scientific">Candidatus Nitrosocosmicus franklandianus</name>
    <dbReference type="NCBI Taxonomy" id="1798806"/>
    <lineage>
        <taxon>Archaea</taxon>
        <taxon>Nitrososphaerota</taxon>
        <taxon>Nitrososphaeria</taxon>
        <taxon>Nitrososphaerales</taxon>
        <taxon>Nitrososphaeraceae</taxon>
        <taxon>Candidatus Nitrosocosmicus</taxon>
    </lineage>
</organism>
<gene>
    <name evidence="2" type="ORF">NFRAN_1740</name>
</gene>
<sequence length="115" mass="13064">MSHNGIDLDQYILLIIYPSIAFFAIGFISKKMDLRKTVTYALQAIICFGFSIGYYLLIPYGGALGLSLILGLFGIMLIILVRKEKVSPAIIDDTMKEKYGEEMERKERESKSHHK</sequence>
<keyword evidence="3" id="KW-1185">Reference proteome</keyword>
<dbReference type="Proteomes" id="UP000294299">
    <property type="component" value="Chromosome NFRAN"/>
</dbReference>
<dbReference type="KEGG" id="nfn:NFRAN_1740"/>
<keyword evidence="1" id="KW-0812">Transmembrane</keyword>
<dbReference type="OrthoDB" id="11654at2157"/>
<keyword evidence="1" id="KW-1133">Transmembrane helix</keyword>
<feature type="transmembrane region" description="Helical" evidence="1">
    <location>
        <begin position="63"/>
        <end position="81"/>
    </location>
</feature>
<dbReference type="GeneID" id="39421053"/>